<dbReference type="InterPro" id="IPR011032">
    <property type="entry name" value="GroES-like_sf"/>
</dbReference>
<dbReference type="CDD" id="cd08267">
    <property type="entry name" value="MDR1"/>
    <property type="match status" value="1"/>
</dbReference>
<dbReference type="Gene3D" id="3.40.50.720">
    <property type="entry name" value="NAD(P)-binding Rossmann-like Domain"/>
    <property type="match status" value="1"/>
</dbReference>
<dbReference type="Proteomes" id="UP001209701">
    <property type="component" value="Unassembled WGS sequence"/>
</dbReference>
<dbReference type="Pfam" id="PF08240">
    <property type="entry name" value="ADH_N"/>
    <property type="match status" value="1"/>
</dbReference>
<dbReference type="EMBL" id="JAJIRN010000002">
    <property type="protein sequence ID" value="MCV2367585.1"/>
    <property type="molecule type" value="Genomic_DNA"/>
</dbReference>
<sequence length="336" mass="35439">MNKTTTKPMLTMQAWVCQRYGGPEVLALQTRPLPQPGDHEVLIRIHASTVASGDVRVRTLKLPRGFGLIGRLALGFTGPRQPVLGTDLAGVVEAVGREVTSFKPGDAVMGFAGAAMGCHAEYRCLDPRKKPLVLKPAKLGFEQAASLLFGGMTALHYLRKAELKAGEKILVIGASGAVGTAFVQLARHLGAEVTGVCSGANVDLVRSLGAARVIDYRNEDFTQSAGRFDVIADTVGASNFAACCPVLNEGGRYLSVAGGLPDLLARPRGSKRSIGGPAAELPADIQQLARLAEQGVLQPVIDRSFAFEEAAAAHAYVETGRKRGAVLLNFDSLTRA</sequence>
<organism evidence="2 3">
    <name type="scientific">Roseateles oligotrophus</name>
    <dbReference type="NCBI Taxonomy" id="1769250"/>
    <lineage>
        <taxon>Bacteria</taxon>
        <taxon>Pseudomonadati</taxon>
        <taxon>Pseudomonadota</taxon>
        <taxon>Betaproteobacteria</taxon>
        <taxon>Burkholderiales</taxon>
        <taxon>Sphaerotilaceae</taxon>
        <taxon>Roseateles</taxon>
    </lineage>
</organism>
<dbReference type="PANTHER" id="PTHR11695">
    <property type="entry name" value="ALCOHOL DEHYDROGENASE RELATED"/>
    <property type="match status" value="1"/>
</dbReference>
<dbReference type="RefSeq" id="WP_263570199.1">
    <property type="nucleotide sequence ID" value="NZ_JAJIRN010000002.1"/>
</dbReference>
<dbReference type="PANTHER" id="PTHR11695:SF648">
    <property type="entry name" value="ZINC-BINDING OXIDOREDUCTASE"/>
    <property type="match status" value="1"/>
</dbReference>
<dbReference type="InterPro" id="IPR050700">
    <property type="entry name" value="YIM1/Zinc_Alcohol_DH_Fams"/>
</dbReference>
<dbReference type="Pfam" id="PF13602">
    <property type="entry name" value="ADH_zinc_N_2"/>
    <property type="match status" value="1"/>
</dbReference>
<protein>
    <submittedName>
        <fullName evidence="2">NAD(P)-dependent alcohol dehydrogenase</fullName>
    </submittedName>
</protein>
<dbReference type="SUPFAM" id="SSF51735">
    <property type="entry name" value="NAD(P)-binding Rossmann-fold domains"/>
    <property type="match status" value="1"/>
</dbReference>
<evidence type="ECO:0000313" key="3">
    <source>
        <dbReference type="Proteomes" id="UP001209701"/>
    </source>
</evidence>
<gene>
    <name evidence="2" type="ORF">LNV07_05705</name>
</gene>
<evidence type="ECO:0000313" key="2">
    <source>
        <dbReference type="EMBL" id="MCV2367585.1"/>
    </source>
</evidence>
<dbReference type="InterPro" id="IPR020843">
    <property type="entry name" value="ER"/>
</dbReference>
<proteinExistence type="predicted"/>
<reference evidence="2 3" key="1">
    <citation type="submission" date="2021-11" db="EMBL/GenBank/DDBJ databases">
        <authorList>
            <person name="Liang Q."/>
            <person name="Mou H."/>
            <person name="Liu Z."/>
        </authorList>
    </citation>
    <scope>NUCLEOTIDE SEQUENCE [LARGE SCALE GENOMIC DNA]</scope>
    <source>
        <strain evidence="2 3">CHU3</strain>
    </source>
</reference>
<evidence type="ECO:0000259" key="1">
    <source>
        <dbReference type="SMART" id="SM00829"/>
    </source>
</evidence>
<keyword evidence="3" id="KW-1185">Reference proteome</keyword>
<dbReference type="SUPFAM" id="SSF50129">
    <property type="entry name" value="GroES-like"/>
    <property type="match status" value="1"/>
</dbReference>
<accession>A0ABT2YC28</accession>
<name>A0ABT2YC28_9BURK</name>
<comment type="caution">
    <text evidence="2">The sequence shown here is derived from an EMBL/GenBank/DDBJ whole genome shotgun (WGS) entry which is preliminary data.</text>
</comment>
<dbReference type="InterPro" id="IPR013154">
    <property type="entry name" value="ADH-like_N"/>
</dbReference>
<feature type="domain" description="Enoyl reductase (ER)" evidence="1">
    <location>
        <begin position="21"/>
        <end position="328"/>
    </location>
</feature>
<dbReference type="Gene3D" id="3.90.180.10">
    <property type="entry name" value="Medium-chain alcohol dehydrogenases, catalytic domain"/>
    <property type="match status" value="1"/>
</dbReference>
<dbReference type="SMART" id="SM00829">
    <property type="entry name" value="PKS_ER"/>
    <property type="match status" value="1"/>
</dbReference>
<dbReference type="InterPro" id="IPR036291">
    <property type="entry name" value="NAD(P)-bd_dom_sf"/>
</dbReference>